<dbReference type="OrthoDB" id="7181739at2"/>
<comment type="subcellular location">
    <subcellularLocation>
        <location evidence="2">Cell membrane</location>
        <topology evidence="2">Lipid-anchor</topology>
    </subcellularLocation>
</comment>
<feature type="compositionally biased region" description="Polar residues" evidence="3">
    <location>
        <begin position="449"/>
        <end position="461"/>
    </location>
</feature>
<organism evidence="4 5">
    <name type="scientific">Paracoccus aurantiacus</name>
    <dbReference type="NCBI Taxonomy" id="2599412"/>
    <lineage>
        <taxon>Bacteria</taxon>
        <taxon>Pseudomonadati</taxon>
        <taxon>Pseudomonadota</taxon>
        <taxon>Alphaproteobacteria</taxon>
        <taxon>Rhodobacterales</taxon>
        <taxon>Paracoccaceae</taxon>
        <taxon>Paracoccus</taxon>
    </lineage>
</organism>
<dbReference type="Pfam" id="PF02321">
    <property type="entry name" value="OEP"/>
    <property type="match status" value="2"/>
</dbReference>
<evidence type="ECO:0000313" key="4">
    <source>
        <dbReference type="EMBL" id="TXB67423.1"/>
    </source>
</evidence>
<keyword evidence="2" id="KW-0812">Transmembrane</keyword>
<dbReference type="PANTHER" id="PTHR30203">
    <property type="entry name" value="OUTER MEMBRANE CATION EFFLUX PROTEIN"/>
    <property type="match status" value="1"/>
</dbReference>
<keyword evidence="5" id="KW-1185">Reference proteome</keyword>
<evidence type="ECO:0000256" key="2">
    <source>
        <dbReference type="RuleBase" id="RU362097"/>
    </source>
</evidence>
<reference evidence="4 5" key="1">
    <citation type="submission" date="2019-08" db="EMBL/GenBank/DDBJ databases">
        <authorList>
            <person name="Ye J."/>
        </authorList>
    </citation>
    <scope>NUCLEOTIDE SEQUENCE [LARGE SCALE GENOMIC DNA]</scope>
    <source>
        <strain evidence="4 5">TK008</strain>
    </source>
</reference>
<evidence type="ECO:0000313" key="5">
    <source>
        <dbReference type="Proteomes" id="UP000321562"/>
    </source>
</evidence>
<proteinExistence type="inferred from homology"/>
<dbReference type="GO" id="GO:0015562">
    <property type="term" value="F:efflux transmembrane transporter activity"/>
    <property type="evidence" value="ECO:0007669"/>
    <property type="project" value="InterPro"/>
</dbReference>
<dbReference type="PANTHER" id="PTHR30203:SF29">
    <property type="entry name" value="PROTEIN CYAE"/>
    <property type="match status" value="1"/>
</dbReference>
<protein>
    <submittedName>
        <fullName evidence="4">Efflux transporter outer membrane subunit</fullName>
    </submittedName>
</protein>
<dbReference type="EMBL" id="VOPL01000007">
    <property type="protein sequence ID" value="TXB67423.1"/>
    <property type="molecule type" value="Genomic_DNA"/>
</dbReference>
<sequence>MRFQYAFVAALSVAGCDVPTVEPRPQQAVAAQFTSAVPRSGPALDMNWMTKFGDASLTQLLRLAAQSSPDLRTAAANVLSARAQAGQTAADLYPSVTGQASGTRSGGDDQATGNSHSGLVDASWEVDMFGKLSNSTRADRLRARAEEYDFAGAYVTLAAEVGDAYIEYRACRASEAVYRDAVASQKQTLSSTQELAGSGLSADSELALARANVSSAEISLADQAADCEVVAQSLATLVGAPQNQVRSILGTGSALPIVKGFRVTSVPSDMLRQRSDVAAAEANFAAELLDMKVAKADLYPSLTLDGSVTVTDPSSWSFGPALDLPIFDGGQRREAVRGANADAILAAETYRSTVLTAVEEVENALTRISAASSNVQTAGAMVGQYQEYFNTADEEWRVGWSTLLDREEARRQVQTAQLTQISQRETVLRQWIALYKAVGGGWSRPAPKTQPQTQTASASEG</sequence>
<feature type="region of interest" description="Disordered" evidence="3">
    <location>
        <begin position="95"/>
        <end position="117"/>
    </location>
</feature>
<dbReference type="PROSITE" id="PS51257">
    <property type="entry name" value="PROKAR_LIPOPROTEIN"/>
    <property type="match status" value="1"/>
</dbReference>
<comment type="caution">
    <text evidence="4">The sequence shown here is derived from an EMBL/GenBank/DDBJ whole genome shotgun (WGS) entry which is preliminary data.</text>
</comment>
<dbReference type="Gene3D" id="2.20.200.10">
    <property type="entry name" value="Outer membrane efflux proteins (OEP)"/>
    <property type="match status" value="1"/>
</dbReference>
<keyword evidence="2" id="KW-1134">Transmembrane beta strand</keyword>
<dbReference type="SUPFAM" id="SSF56954">
    <property type="entry name" value="Outer membrane efflux proteins (OEP)"/>
    <property type="match status" value="1"/>
</dbReference>
<dbReference type="GO" id="GO:0005886">
    <property type="term" value="C:plasma membrane"/>
    <property type="evidence" value="ECO:0007669"/>
    <property type="project" value="UniProtKB-SubCell"/>
</dbReference>
<gene>
    <name evidence="4" type="ORF">FQV27_15080</name>
</gene>
<name>A0A5C6RZ44_9RHOB</name>
<dbReference type="Gene3D" id="1.20.1600.10">
    <property type="entry name" value="Outer membrane efflux proteins (OEP)"/>
    <property type="match status" value="1"/>
</dbReference>
<evidence type="ECO:0000256" key="1">
    <source>
        <dbReference type="ARBA" id="ARBA00007613"/>
    </source>
</evidence>
<accession>A0A5C6RZ44</accession>
<feature type="region of interest" description="Disordered" evidence="3">
    <location>
        <begin position="442"/>
        <end position="461"/>
    </location>
</feature>
<dbReference type="Proteomes" id="UP000321562">
    <property type="component" value="Unassembled WGS sequence"/>
</dbReference>
<dbReference type="RefSeq" id="WP_147100094.1">
    <property type="nucleotide sequence ID" value="NZ_JBHUFH010000010.1"/>
</dbReference>
<dbReference type="AlphaFoldDB" id="A0A5C6RZ44"/>
<dbReference type="InterPro" id="IPR010131">
    <property type="entry name" value="MdtP/NodT-like"/>
</dbReference>
<keyword evidence="2" id="KW-0564">Palmitate</keyword>
<evidence type="ECO:0000256" key="3">
    <source>
        <dbReference type="SAM" id="MobiDB-lite"/>
    </source>
</evidence>
<keyword evidence="2" id="KW-0472">Membrane</keyword>
<dbReference type="NCBIfam" id="TIGR01845">
    <property type="entry name" value="outer_NodT"/>
    <property type="match status" value="1"/>
</dbReference>
<dbReference type="InterPro" id="IPR003423">
    <property type="entry name" value="OMP_efflux"/>
</dbReference>
<comment type="similarity">
    <text evidence="1 2">Belongs to the outer membrane factor (OMF) (TC 1.B.17) family.</text>
</comment>
<keyword evidence="2" id="KW-0449">Lipoprotein</keyword>